<gene>
    <name evidence="1" type="ORF">BCON_0098g00100</name>
</gene>
<evidence type="ECO:0000313" key="1">
    <source>
        <dbReference type="EMBL" id="TGO54988.1"/>
    </source>
</evidence>
<keyword evidence="2" id="KW-1185">Reference proteome</keyword>
<dbReference type="EMBL" id="PQXN01000098">
    <property type="protein sequence ID" value="TGO54988.1"/>
    <property type="molecule type" value="Genomic_DNA"/>
</dbReference>
<proteinExistence type="predicted"/>
<dbReference type="AlphaFoldDB" id="A0A4Z1I084"/>
<dbReference type="Proteomes" id="UP000297527">
    <property type="component" value="Unassembled WGS sequence"/>
</dbReference>
<sequence length="130" mass="14730">MAVEIKSFVASGNTLAGSANIQINGPIVDNRLTLLNSRAVLQEQKIDQEECYNALFLTHPEDDREGICIRNGYPVPSTCKWIQKVKKIQIFEQSWIPNSNNFLWMYGGPEKGKTYLPIYLASRWVSRVGP</sequence>
<comment type="caution">
    <text evidence="1">The sequence shown here is derived from an EMBL/GenBank/DDBJ whole genome shotgun (WGS) entry which is preliminary data.</text>
</comment>
<accession>A0A4Z1I084</accession>
<organism evidence="1 2">
    <name type="scientific">Botryotinia convoluta</name>
    <dbReference type="NCBI Taxonomy" id="54673"/>
    <lineage>
        <taxon>Eukaryota</taxon>
        <taxon>Fungi</taxon>
        <taxon>Dikarya</taxon>
        <taxon>Ascomycota</taxon>
        <taxon>Pezizomycotina</taxon>
        <taxon>Leotiomycetes</taxon>
        <taxon>Helotiales</taxon>
        <taxon>Sclerotiniaceae</taxon>
        <taxon>Botryotinia</taxon>
    </lineage>
</organism>
<name>A0A4Z1I084_9HELO</name>
<protein>
    <submittedName>
        <fullName evidence="1">Uncharacterized protein</fullName>
    </submittedName>
</protein>
<reference evidence="1 2" key="1">
    <citation type="submission" date="2017-12" db="EMBL/GenBank/DDBJ databases">
        <title>Comparative genomics of Botrytis spp.</title>
        <authorList>
            <person name="Valero-Jimenez C.A."/>
            <person name="Tapia P."/>
            <person name="Veloso J."/>
            <person name="Silva-Moreno E."/>
            <person name="Staats M."/>
            <person name="Valdes J.H."/>
            <person name="Van Kan J.A.L."/>
        </authorList>
    </citation>
    <scope>NUCLEOTIDE SEQUENCE [LARGE SCALE GENOMIC DNA]</scope>
    <source>
        <strain evidence="1 2">MUCL11595</strain>
    </source>
</reference>
<evidence type="ECO:0000313" key="2">
    <source>
        <dbReference type="Proteomes" id="UP000297527"/>
    </source>
</evidence>
<dbReference type="OrthoDB" id="674604at2759"/>